<evidence type="ECO:0000256" key="5">
    <source>
        <dbReference type="ARBA" id="ARBA00023274"/>
    </source>
</evidence>
<sequence>MKFILGKKIGMSQIFDKEEKVIPVTLIEAGPCEILEIKKNGYDAVQIGFEKLKSKKITKSKKKKPFRWLKEFESKAEEFKIGQKIDASLFQEGDIVKISGISKGKGFQGAVKRWGFSGMGATHGVKHEHRTLGSVGSTDAARVIKGKKMPGRMGNKRVTVKNLKIVKIDVKNNLLAVKGAVPGRRGTLLEIHS</sequence>
<keyword evidence="3" id="KW-0694">RNA-binding</keyword>
<protein>
    <recommendedName>
        <fullName evidence="6">50S ribosomal protein L3</fullName>
    </recommendedName>
</protein>
<evidence type="ECO:0000313" key="7">
    <source>
        <dbReference type="EMBL" id="PIV12769.1"/>
    </source>
</evidence>
<accession>A0A2M7BYL6</accession>
<dbReference type="InterPro" id="IPR009000">
    <property type="entry name" value="Transl_B-barrel_sf"/>
</dbReference>
<keyword evidence="2" id="KW-0699">rRNA-binding</keyword>
<dbReference type="AlphaFoldDB" id="A0A2M7BYL6"/>
<dbReference type="Gene3D" id="2.40.30.10">
    <property type="entry name" value="Translation factors"/>
    <property type="match status" value="2"/>
</dbReference>
<dbReference type="GO" id="GO:0019843">
    <property type="term" value="F:rRNA binding"/>
    <property type="evidence" value="ECO:0007669"/>
    <property type="project" value="UniProtKB-KW"/>
</dbReference>
<gene>
    <name evidence="7" type="ORF">COS47_00710</name>
</gene>
<organism evidence="7 8">
    <name type="scientific">Candidatus Nealsonbacteria bacterium CG03_land_8_20_14_0_80_36_12</name>
    <dbReference type="NCBI Taxonomy" id="1974701"/>
    <lineage>
        <taxon>Bacteria</taxon>
        <taxon>Candidatus Nealsoniibacteriota</taxon>
    </lineage>
</organism>
<dbReference type="GO" id="GO:0006412">
    <property type="term" value="P:translation"/>
    <property type="evidence" value="ECO:0007669"/>
    <property type="project" value="UniProtKB-UniRule"/>
</dbReference>
<evidence type="ECO:0000256" key="3">
    <source>
        <dbReference type="ARBA" id="ARBA00022884"/>
    </source>
</evidence>
<comment type="caution">
    <text evidence="7">The sequence shown here is derived from an EMBL/GenBank/DDBJ whole genome shotgun (WGS) entry which is preliminary data.</text>
</comment>
<dbReference type="GO" id="GO:0022625">
    <property type="term" value="C:cytosolic large ribosomal subunit"/>
    <property type="evidence" value="ECO:0007669"/>
    <property type="project" value="TreeGrafter"/>
</dbReference>
<evidence type="ECO:0000256" key="2">
    <source>
        <dbReference type="ARBA" id="ARBA00022730"/>
    </source>
</evidence>
<dbReference type="GO" id="GO:0003735">
    <property type="term" value="F:structural constituent of ribosome"/>
    <property type="evidence" value="ECO:0007669"/>
    <property type="project" value="UniProtKB-UniRule"/>
</dbReference>
<dbReference type="InterPro" id="IPR019927">
    <property type="entry name" value="Ribosomal_uL3_bac/org-type"/>
</dbReference>
<dbReference type="SUPFAM" id="SSF50447">
    <property type="entry name" value="Translation proteins"/>
    <property type="match status" value="1"/>
</dbReference>
<proteinExistence type="inferred from homology"/>
<reference evidence="8" key="1">
    <citation type="submission" date="2017-09" db="EMBL/GenBank/DDBJ databases">
        <title>Depth-based differentiation of microbial function through sediment-hosted aquifers and enrichment of novel symbionts in the deep terrestrial subsurface.</title>
        <authorList>
            <person name="Probst A.J."/>
            <person name="Ladd B."/>
            <person name="Jarett J.K."/>
            <person name="Geller-Mcgrath D.E."/>
            <person name="Sieber C.M.K."/>
            <person name="Emerson J.B."/>
            <person name="Anantharaman K."/>
            <person name="Thomas B.C."/>
            <person name="Malmstrom R."/>
            <person name="Stieglmeier M."/>
            <person name="Klingl A."/>
            <person name="Woyke T."/>
            <person name="Ryan C.M."/>
            <person name="Banfield J.F."/>
        </authorList>
    </citation>
    <scope>NUCLEOTIDE SEQUENCE [LARGE SCALE GENOMIC DNA]</scope>
</reference>
<dbReference type="PANTHER" id="PTHR11229:SF16">
    <property type="entry name" value="LARGE RIBOSOMAL SUBUNIT PROTEIN UL3C"/>
    <property type="match status" value="1"/>
</dbReference>
<evidence type="ECO:0000256" key="1">
    <source>
        <dbReference type="ARBA" id="ARBA00006540"/>
    </source>
</evidence>
<name>A0A2M7BYL6_9BACT</name>
<evidence type="ECO:0000313" key="8">
    <source>
        <dbReference type="Proteomes" id="UP000230324"/>
    </source>
</evidence>
<dbReference type="Pfam" id="PF00297">
    <property type="entry name" value="Ribosomal_L3"/>
    <property type="match status" value="1"/>
</dbReference>
<keyword evidence="5" id="KW-0687">Ribonucleoprotein</keyword>
<dbReference type="InterPro" id="IPR000597">
    <property type="entry name" value="Ribosomal_uL3"/>
</dbReference>
<comment type="similarity">
    <text evidence="1">Belongs to the universal ribosomal protein uL3 family.</text>
</comment>
<dbReference type="FunFam" id="2.40.30.10:FF:000004">
    <property type="entry name" value="50S ribosomal protein L3"/>
    <property type="match status" value="1"/>
</dbReference>
<evidence type="ECO:0000256" key="4">
    <source>
        <dbReference type="ARBA" id="ARBA00022980"/>
    </source>
</evidence>
<dbReference type="Proteomes" id="UP000230324">
    <property type="component" value="Unassembled WGS sequence"/>
</dbReference>
<dbReference type="NCBIfam" id="TIGR03625">
    <property type="entry name" value="L3_bact"/>
    <property type="match status" value="1"/>
</dbReference>
<evidence type="ECO:0000256" key="6">
    <source>
        <dbReference type="NCBIfam" id="TIGR03625"/>
    </source>
</evidence>
<dbReference type="EMBL" id="PEUV01000016">
    <property type="protein sequence ID" value="PIV12769.1"/>
    <property type="molecule type" value="Genomic_DNA"/>
</dbReference>
<dbReference type="PANTHER" id="PTHR11229">
    <property type="entry name" value="50S RIBOSOMAL PROTEIN L3"/>
    <property type="match status" value="1"/>
</dbReference>
<keyword evidence="4 7" id="KW-0689">Ribosomal protein</keyword>